<dbReference type="GO" id="GO:0003755">
    <property type="term" value="F:peptidyl-prolyl cis-trans isomerase activity"/>
    <property type="evidence" value="ECO:0007669"/>
    <property type="project" value="UniProtKB-KW"/>
</dbReference>
<dbReference type="PROSITE" id="PS01096">
    <property type="entry name" value="PPIC_PPIASE_1"/>
    <property type="match status" value="1"/>
</dbReference>
<accession>A0A1I2N3V0</accession>
<reference evidence="4 5" key="1">
    <citation type="submission" date="2016-10" db="EMBL/GenBank/DDBJ databases">
        <authorList>
            <person name="de Groot N.N."/>
        </authorList>
    </citation>
    <scope>NUCLEOTIDE SEQUENCE [LARGE SCALE GENOMIC DNA]</scope>
    <source>
        <strain evidence="4 5">NLAE-zl-G419</strain>
    </source>
</reference>
<gene>
    <name evidence="3" type="ORF">DBY38_00050</name>
    <name evidence="4" type="ORF">SAMN04487885_1194</name>
</gene>
<dbReference type="OrthoDB" id="14196at2"/>
<dbReference type="InterPro" id="IPR000297">
    <property type="entry name" value="PPIase_PpiC"/>
</dbReference>
<evidence type="ECO:0000313" key="4">
    <source>
        <dbReference type="EMBL" id="SFF98595.1"/>
    </source>
</evidence>
<dbReference type="InterPro" id="IPR050245">
    <property type="entry name" value="PrsA_foldase"/>
</dbReference>
<dbReference type="EMBL" id="FOOE01000019">
    <property type="protein sequence ID" value="SFF98595.1"/>
    <property type="molecule type" value="Genomic_DNA"/>
</dbReference>
<dbReference type="STRING" id="1529.SAMN04487885_1194"/>
<dbReference type="RefSeq" id="WP_027639109.1">
    <property type="nucleotide sequence ID" value="NZ_CABMJC010000010.1"/>
</dbReference>
<dbReference type="InterPro" id="IPR023058">
    <property type="entry name" value="PPIase_PpiC_CS"/>
</dbReference>
<evidence type="ECO:0000313" key="5">
    <source>
        <dbReference type="Proteomes" id="UP000182135"/>
    </source>
</evidence>
<dbReference type="SUPFAM" id="SSF109998">
    <property type="entry name" value="Triger factor/SurA peptide-binding domain-like"/>
    <property type="match status" value="1"/>
</dbReference>
<dbReference type="Proteomes" id="UP000182135">
    <property type="component" value="Unassembled WGS sequence"/>
</dbReference>
<dbReference type="Pfam" id="PF13616">
    <property type="entry name" value="Rotamase_3"/>
    <property type="match status" value="1"/>
</dbReference>
<evidence type="ECO:0000256" key="1">
    <source>
        <dbReference type="PROSITE-ProRule" id="PRU00278"/>
    </source>
</evidence>
<dbReference type="SUPFAM" id="SSF54534">
    <property type="entry name" value="FKBP-like"/>
    <property type="match status" value="1"/>
</dbReference>
<dbReference type="InterPro" id="IPR046357">
    <property type="entry name" value="PPIase_dom_sf"/>
</dbReference>
<organism evidence="4 5">
    <name type="scientific">Clostridium cadaveris</name>
    <dbReference type="NCBI Taxonomy" id="1529"/>
    <lineage>
        <taxon>Bacteria</taxon>
        <taxon>Bacillati</taxon>
        <taxon>Bacillota</taxon>
        <taxon>Clostridia</taxon>
        <taxon>Eubacteriales</taxon>
        <taxon>Clostridiaceae</taxon>
        <taxon>Clostridium</taxon>
    </lineage>
</organism>
<dbReference type="eggNOG" id="COG0760">
    <property type="taxonomic scope" value="Bacteria"/>
</dbReference>
<protein>
    <submittedName>
        <fullName evidence="4">Peptidyl-prolyl cis-trans isomerase C</fullName>
    </submittedName>
    <submittedName>
        <fullName evidence="3">Peptidylprolyl isomerase</fullName>
    </submittedName>
</protein>
<dbReference type="PROSITE" id="PS50198">
    <property type="entry name" value="PPIC_PPIASE_2"/>
    <property type="match status" value="1"/>
</dbReference>
<keyword evidence="1 4" id="KW-0413">Isomerase</keyword>
<dbReference type="InterPro" id="IPR027304">
    <property type="entry name" value="Trigger_fact/SurA_dom_sf"/>
</dbReference>
<dbReference type="PANTHER" id="PTHR47245:SF2">
    <property type="entry name" value="PEPTIDYL-PROLYL CIS-TRANS ISOMERASE HP_0175-RELATED"/>
    <property type="match status" value="1"/>
</dbReference>
<dbReference type="AlphaFoldDB" id="A0A1I2N3V0"/>
<keyword evidence="1" id="KW-0697">Rotamase</keyword>
<reference evidence="3 6" key="2">
    <citation type="submission" date="2018-03" db="EMBL/GenBank/DDBJ databases">
        <title>The uncultured portion of the human microbiome is neutrally assembled.</title>
        <authorList>
            <person name="Jeraldo P."/>
            <person name="Boardman L."/>
            <person name="White B.A."/>
            <person name="Nelson H."/>
            <person name="Goldenfeld N."/>
            <person name="Chia N."/>
        </authorList>
    </citation>
    <scope>NUCLEOTIDE SEQUENCE [LARGE SCALE GENOMIC DNA]</scope>
    <source>
        <strain evidence="3">CIM:MAG 903</strain>
    </source>
</reference>
<name>A0A1I2N3V0_9CLOT</name>
<evidence type="ECO:0000259" key="2">
    <source>
        <dbReference type="PROSITE" id="PS50198"/>
    </source>
</evidence>
<dbReference type="EMBL" id="QAMZ01000002">
    <property type="protein sequence ID" value="PWL55865.1"/>
    <property type="molecule type" value="Genomic_DNA"/>
</dbReference>
<proteinExistence type="predicted"/>
<sequence length="248" mass="28509">MENNVLAIVNGVKITEKDIQEAVDRFPADRKAYVDSPMGREQLLQQMVSFELMYSYGKDNGVEEYALYKEQVERLQKEILTQVVINDLLSKVTVSDEEAKEFYEKNSDKFMEQEQVRAKHILVENEEEAQKVAKEINEGLSFEDAALKYSSCPSNAQGGDLGFFTRGRMVPEFEEAAFALELGKVSEPVKTQFGYHLIKVEEKKEAAVQPYEAIADMIKNNLMQQKQSEVFANEVERLKGQYRVEFYK</sequence>
<dbReference type="Gene3D" id="3.10.50.40">
    <property type="match status" value="1"/>
</dbReference>
<evidence type="ECO:0000313" key="3">
    <source>
        <dbReference type="EMBL" id="PWL55865.1"/>
    </source>
</evidence>
<dbReference type="Proteomes" id="UP000246114">
    <property type="component" value="Unassembled WGS sequence"/>
</dbReference>
<feature type="domain" description="PpiC" evidence="2">
    <location>
        <begin position="113"/>
        <end position="202"/>
    </location>
</feature>
<keyword evidence="5" id="KW-1185">Reference proteome</keyword>
<dbReference type="PANTHER" id="PTHR47245">
    <property type="entry name" value="PEPTIDYLPROLYL ISOMERASE"/>
    <property type="match status" value="1"/>
</dbReference>
<dbReference type="Gene3D" id="1.10.8.1040">
    <property type="match status" value="1"/>
</dbReference>
<evidence type="ECO:0000313" key="6">
    <source>
        <dbReference type="Proteomes" id="UP000246114"/>
    </source>
</evidence>